<dbReference type="GO" id="GO:0106274">
    <property type="term" value="F:NAD+-protein-arginine ADP-ribosyltransferase activity"/>
    <property type="evidence" value="ECO:0007669"/>
    <property type="project" value="UniProtKB-EC"/>
</dbReference>
<evidence type="ECO:0000313" key="9">
    <source>
        <dbReference type="EMBL" id="CAF1258548.1"/>
    </source>
</evidence>
<dbReference type="OrthoDB" id="10291403at2759"/>
<dbReference type="Proteomes" id="UP000663877">
    <property type="component" value="Unassembled WGS sequence"/>
</dbReference>
<gene>
    <name evidence="9" type="ORF">BJG266_LOCUS29993</name>
    <name evidence="10" type="ORF">QVE165_LOCUS46747</name>
</gene>
<dbReference type="Gene3D" id="3.90.176.10">
    <property type="entry name" value="Toxin ADP-ribosyltransferase, Chain A, domain 1"/>
    <property type="match status" value="1"/>
</dbReference>
<evidence type="ECO:0000256" key="3">
    <source>
        <dbReference type="ARBA" id="ARBA00022679"/>
    </source>
</evidence>
<evidence type="ECO:0000256" key="2">
    <source>
        <dbReference type="ARBA" id="ARBA00022676"/>
    </source>
</evidence>
<keyword evidence="8" id="KW-0520">NAD</keyword>
<dbReference type="EMBL" id="CAJNOI010000367">
    <property type="protein sequence ID" value="CAF1258548.1"/>
    <property type="molecule type" value="Genomic_DNA"/>
</dbReference>
<dbReference type="InterPro" id="IPR000768">
    <property type="entry name" value="ART"/>
</dbReference>
<dbReference type="GO" id="GO:0016779">
    <property type="term" value="F:nucleotidyltransferase activity"/>
    <property type="evidence" value="ECO:0007669"/>
    <property type="project" value="UniProtKB-KW"/>
</dbReference>
<dbReference type="EMBL" id="CAJNOM010000706">
    <property type="protein sequence ID" value="CAF1546858.1"/>
    <property type="molecule type" value="Genomic_DNA"/>
</dbReference>
<dbReference type="PROSITE" id="PS51125">
    <property type="entry name" value="NHL"/>
    <property type="match status" value="1"/>
</dbReference>
<comment type="similarity">
    <text evidence="1 8">Belongs to the Arg-specific ADP-ribosyltransferase family.</text>
</comment>
<dbReference type="InterPro" id="IPR050952">
    <property type="entry name" value="TRIM-NHL_E3_ligases"/>
</dbReference>
<keyword evidence="4" id="KW-0548">Nucleotidyltransferase</keyword>
<evidence type="ECO:0000256" key="7">
    <source>
        <dbReference type="PROSITE-ProRule" id="PRU00504"/>
    </source>
</evidence>
<dbReference type="PANTHER" id="PTHR24104">
    <property type="entry name" value="E3 UBIQUITIN-PROTEIN LIGASE NHLRC1-RELATED"/>
    <property type="match status" value="1"/>
</dbReference>
<dbReference type="SUPFAM" id="SSF101898">
    <property type="entry name" value="NHL repeat"/>
    <property type="match status" value="1"/>
</dbReference>
<dbReference type="SUPFAM" id="SSF56399">
    <property type="entry name" value="ADP-ribosylation"/>
    <property type="match status" value="1"/>
</dbReference>
<keyword evidence="3 8" id="KW-0808">Transferase</keyword>
<comment type="catalytic activity">
    <reaction evidence="6 8">
        <text>L-arginyl-[protein] + NAD(+) = N(omega)-(ADP-D-ribosyl)-L-arginyl-[protein] + nicotinamide + H(+)</text>
        <dbReference type="Rhea" id="RHEA:19149"/>
        <dbReference type="Rhea" id="RHEA-COMP:10532"/>
        <dbReference type="Rhea" id="RHEA-COMP:15087"/>
        <dbReference type="ChEBI" id="CHEBI:15378"/>
        <dbReference type="ChEBI" id="CHEBI:17154"/>
        <dbReference type="ChEBI" id="CHEBI:29965"/>
        <dbReference type="ChEBI" id="CHEBI:57540"/>
        <dbReference type="ChEBI" id="CHEBI:142554"/>
        <dbReference type="EC" id="2.4.2.31"/>
    </reaction>
</comment>
<dbReference type="PANTHER" id="PTHR24104:SF25">
    <property type="entry name" value="PROTEIN LIN-41"/>
    <property type="match status" value="1"/>
</dbReference>
<dbReference type="CDD" id="cd05819">
    <property type="entry name" value="NHL"/>
    <property type="match status" value="1"/>
</dbReference>
<feature type="repeat" description="NHL" evidence="7">
    <location>
        <begin position="463"/>
        <end position="493"/>
    </location>
</feature>
<dbReference type="AlphaFoldDB" id="A0A815WS82"/>
<sequence>MSSSRNRFTDIELENKHLAACDDYINYKLLSLEEAMKDLENIFEEINRFITLAKIYCSYPNEHNLTKDESAAIYIYMMEISDDSSIYCILNETLHLEDRSKVFPWFGYLKLLHSAISKLPKFQGTIFRGINKDVIMKFEKDQRITWWGITSCSTSIDIISSFLNKSSTSTLFHIDCLNGRFISSYTCYPNENEVILMPETILQVVSIKPLNHHNKLNIIHLKEINDEELSRSINLISTTTISEDPRTIDEISIEFQSVHIKTKFQQFGITVAGGNDKGHELNQLSSPLAMFVDSDKSIYIADGRNARIVKWEFNSNIGQIMTDGNENNKLKWPVDIIFDKKNNSFVISDLGYSRIIRSFGQNQEILFSNIDCHGLTIDKNGFIYICNHMNNEIRRYEHGDIIGELVAGGNGRGNNLNQLNEPRNIFIDEDSSLYISDSLNHRIVKWKKDAKEGIIVAGGNGQGRNLNQLSFPQGVIADHAGQIYVADSSNHRIMRWCEGDKEGEVVVGGNGEGIQSNQLNCPRGLSFDNEEYLYVLDQGNHRIQRYKKRKVRT</sequence>
<protein>
    <recommendedName>
        <fullName evidence="8">NAD(P)(+)--arginine ADP-ribosyltransferase</fullName>
        <ecNumber evidence="8">2.4.2.31</ecNumber>
    </recommendedName>
    <alternativeName>
        <fullName evidence="8">Mono(ADP-ribosyl)transferase</fullName>
    </alternativeName>
</protein>
<accession>A0A815WS82</accession>
<evidence type="ECO:0000313" key="10">
    <source>
        <dbReference type="EMBL" id="CAF1546858.1"/>
    </source>
</evidence>
<evidence type="ECO:0000256" key="4">
    <source>
        <dbReference type="ARBA" id="ARBA00022695"/>
    </source>
</evidence>
<dbReference type="GO" id="GO:0008270">
    <property type="term" value="F:zinc ion binding"/>
    <property type="evidence" value="ECO:0007669"/>
    <property type="project" value="UniProtKB-KW"/>
</dbReference>
<proteinExistence type="inferred from homology"/>
<reference evidence="10" key="1">
    <citation type="submission" date="2021-02" db="EMBL/GenBank/DDBJ databases">
        <authorList>
            <person name="Nowell W R."/>
        </authorList>
    </citation>
    <scope>NUCLEOTIDE SEQUENCE</scope>
</reference>
<dbReference type="Gene3D" id="2.120.10.30">
    <property type="entry name" value="TolB, C-terminal domain"/>
    <property type="match status" value="2"/>
</dbReference>
<name>A0A815WS82_9BILA</name>
<dbReference type="InterPro" id="IPR011042">
    <property type="entry name" value="6-blade_b-propeller_TolB-like"/>
</dbReference>
<comment type="caution">
    <text evidence="10">The sequence shown here is derived from an EMBL/GenBank/DDBJ whole genome shotgun (WGS) entry which is preliminary data.</text>
</comment>
<evidence type="ECO:0000256" key="1">
    <source>
        <dbReference type="ARBA" id="ARBA00009558"/>
    </source>
</evidence>
<keyword evidence="8" id="KW-0521">NADP</keyword>
<evidence type="ECO:0000256" key="6">
    <source>
        <dbReference type="ARBA" id="ARBA00047597"/>
    </source>
</evidence>
<dbReference type="Proteomes" id="UP000663832">
    <property type="component" value="Unassembled WGS sequence"/>
</dbReference>
<dbReference type="PROSITE" id="PS51996">
    <property type="entry name" value="TR_MART"/>
    <property type="match status" value="1"/>
</dbReference>
<dbReference type="EC" id="2.4.2.31" evidence="8"/>
<evidence type="ECO:0000256" key="8">
    <source>
        <dbReference type="RuleBase" id="RU361228"/>
    </source>
</evidence>
<dbReference type="InterPro" id="IPR001258">
    <property type="entry name" value="NHL_repeat"/>
</dbReference>
<keyword evidence="11" id="KW-1185">Reference proteome</keyword>
<keyword evidence="2 8" id="KW-0328">Glycosyltransferase</keyword>
<organism evidence="10 11">
    <name type="scientific">Adineta steineri</name>
    <dbReference type="NCBI Taxonomy" id="433720"/>
    <lineage>
        <taxon>Eukaryota</taxon>
        <taxon>Metazoa</taxon>
        <taxon>Spiralia</taxon>
        <taxon>Gnathifera</taxon>
        <taxon>Rotifera</taxon>
        <taxon>Eurotatoria</taxon>
        <taxon>Bdelloidea</taxon>
        <taxon>Adinetida</taxon>
        <taxon>Adinetidae</taxon>
        <taxon>Adineta</taxon>
    </lineage>
</organism>
<evidence type="ECO:0000256" key="5">
    <source>
        <dbReference type="ARBA" id="ARBA00022737"/>
    </source>
</evidence>
<dbReference type="Pfam" id="PF01129">
    <property type="entry name" value="ART"/>
    <property type="match status" value="1"/>
</dbReference>
<dbReference type="Pfam" id="PF01436">
    <property type="entry name" value="NHL"/>
    <property type="match status" value="1"/>
</dbReference>
<keyword evidence="5" id="KW-0677">Repeat</keyword>
<evidence type="ECO:0000313" key="11">
    <source>
        <dbReference type="Proteomes" id="UP000663832"/>
    </source>
</evidence>